<dbReference type="SUPFAM" id="SSF53850">
    <property type="entry name" value="Periplasmic binding protein-like II"/>
    <property type="match status" value="1"/>
</dbReference>
<dbReference type="PANTHER" id="PTHR30537">
    <property type="entry name" value="HTH-TYPE TRANSCRIPTIONAL REGULATOR"/>
    <property type="match status" value="1"/>
</dbReference>
<evidence type="ECO:0000259" key="5">
    <source>
        <dbReference type="PROSITE" id="PS50931"/>
    </source>
</evidence>
<evidence type="ECO:0000256" key="2">
    <source>
        <dbReference type="ARBA" id="ARBA00023015"/>
    </source>
</evidence>
<comment type="similarity">
    <text evidence="1">Belongs to the LysR transcriptional regulatory family.</text>
</comment>
<feature type="domain" description="HTH lysR-type" evidence="5">
    <location>
        <begin position="1"/>
        <end position="49"/>
    </location>
</feature>
<organism evidence="6 7">
    <name type="scientific">Undibacterium terreum</name>
    <dbReference type="NCBI Taxonomy" id="1224302"/>
    <lineage>
        <taxon>Bacteria</taxon>
        <taxon>Pseudomonadati</taxon>
        <taxon>Pseudomonadota</taxon>
        <taxon>Betaproteobacteria</taxon>
        <taxon>Burkholderiales</taxon>
        <taxon>Oxalobacteraceae</taxon>
        <taxon>Undibacterium</taxon>
    </lineage>
</organism>
<dbReference type="Pfam" id="PF00126">
    <property type="entry name" value="HTH_1"/>
    <property type="match status" value="1"/>
</dbReference>
<dbReference type="InterPro" id="IPR036390">
    <property type="entry name" value="WH_DNA-bd_sf"/>
</dbReference>
<evidence type="ECO:0000313" key="6">
    <source>
        <dbReference type="EMBL" id="GGC88995.1"/>
    </source>
</evidence>
<dbReference type="Gene3D" id="3.40.190.290">
    <property type="match status" value="1"/>
</dbReference>
<evidence type="ECO:0000256" key="1">
    <source>
        <dbReference type="ARBA" id="ARBA00009437"/>
    </source>
</evidence>
<keyword evidence="3" id="KW-0238">DNA-binding</keyword>
<dbReference type="GO" id="GO:0003700">
    <property type="term" value="F:DNA-binding transcription factor activity"/>
    <property type="evidence" value="ECO:0007669"/>
    <property type="project" value="InterPro"/>
</dbReference>
<dbReference type="GO" id="GO:0043565">
    <property type="term" value="F:sequence-specific DNA binding"/>
    <property type="evidence" value="ECO:0007669"/>
    <property type="project" value="TreeGrafter"/>
</dbReference>
<dbReference type="Proteomes" id="UP000637423">
    <property type="component" value="Unassembled WGS sequence"/>
</dbReference>
<name>A0A916UUE6_9BURK</name>
<reference evidence="6" key="2">
    <citation type="submission" date="2020-09" db="EMBL/GenBank/DDBJ databases">
        <authorList>
            <person name="Sun Q."/>
            <person name="Zhou Y."/>
        </authorList>
    </citation>
    <scope>NUCLEOTIDE SEQUENCE</scope>
    <source>
        <strain evidence="6">CGMCC 1.10998</strain>
    </source>
</reference>
<protein>
    <submittedName>
        <fullName evidence="6">LysR family transcriptional regulator</fullName>
    </submittedName>
</protein>
<sequence length="284" mass="30599">MRAAESGSFSATARKLGLSQPSVSRIVSELEARLGTKLLLRSTRQITPTEAGTAFLQRARQILHDLEDADESARGTDSLRGVLRIALSSILSVRVVIPSLPVFLKTHPLLKLELLATDSMQDLVAEAADMAIRFGRLENSGFGVKKLATMQRVLLASPSYLEARGMPQTLADLAAHDCIFGPSGSPTAPWTFRHEGAMVSIKVEPRFQATSADATIACAREGLGIVRASALICRNEIQSGQLVPVLPGYLLDPVDLHAVFPSGRIPSQKVQMFTAYLSEVLAKL</sequence>
<evidence type="ECO:0000256" key="4">
    <source>
        <dbReference type="ARBA" id="ARBA00023163"/>
    </source>
</evidence>
<keyword evidence="4" id="KW-0804">Transcription</keyword>
<dbReference type="InterPro" id="IPR000847">
    <property type="entry name" value="LysR_HTH_N"/>
</dbReference>
<dbReference type="InterPro" id="IPR005119">
    <property type="entry name" value="LysR_subst-bd"/>
</dbReference>
<dbReference type="PROSITE" id="PS50931">
    <property type="entry name" value="HTH_LYSR"/>
    <property type="match status" value="1"/>
</dbReference>
<dbReference type="PRINTS" id="PR00039">
    <property type="entry name" value="HTHLYSR"/>
</dbReference>
<dbReference type="Gene3D" id="1.10.10.10">
    <property type="entry name" value="Winged helix-like DNA-binding domain superfamily/Winged helix DNA-binding domain"/>
    <property type="match status" value="1"/>
</dbReference>
<accession>A0A916UUE6</accession>
<gene>
    <name evidence="6" type="ORF">GCM10011396_40270</name>
</gene>
<evidence type="ECO:0000256" key="3">
    <source>
        <dbReference type="ARBA" id="ARBA00023125"/>
    </source>
</evidence>
<keyword evidence="2" id="KW-0805">Transcription regulation</keyword>
<dbReference type="FunFam" id="1.10.10.10:FF:000001">
    <property type="entry name" value="LysR family transcriptional regulator"/>
    <property type="match status" value="1"/>
</dbReference>
<dbReference type="InterPro" id="IPR058163">
    <property type="entry name" value="LysR-type_TF_proteobact-type"/>
</dbReference>
<dbReference type="SUPFAM" id="SSF46785">
    <property type="entry name" value="Winged helix' DNA-binding domain"/>
    <property type="match status" value="1"/>
</dbReference>
<dbReference type="GO" id="GO:0006351">
    <property type="term" value="P:DNA-templated transcription"/>
    <property type="evidence" value="ECO:0007669"/>
    <property type="project" value="TreeGrafter"/>
</dbReference>
<keyword evidence="7" id="KW-1185">Reference proteome</keyword>
<dbReference type="PANTHER" id="PTHR30537:SF5">
    <property type="entry name" value="HTH-TYPE TRANSCRIPTIONAL ACTIVATOR TTDR-RELATED"/>
    <property type="match status" value="1"/>
</dbReference>
<dbReference type="InterPro" id="IPR036388">
    <property type="entry name" value="WH-like_DNA-bd_sf"/>
</dbReference>
<dbReference type="EMBL" id="BMED01000004">
    <property type="protein sequence ID" value="GGC88995.1"/>
    <property type="molecule type" value="Genomic_DNA"/>
</dbReference>
<reference evidence="6" key="1">
    <citation type="journal article" date="2014" name="Int. J. Syst. Evol. Microbiol.">
        <title>Complete genome sequence of Corynebacterium casei LMG S-19264T (=DSM 44701T), isolated from a smear-ripened cheese.</title>
        <authorList>
            <consortium name="US DOE Joint Genome Institute (JGI-PGF)"/>
            <person name="Walter F."/>
            <person name="Albersmeier A."/>
            <person name="Kalinowski J."/>
            <person name="Ruckert C."/>
        </authorList>
    </citation>
    <scope>NUCLEOTIDE SEQUENCE</scope>
    <source>
        <strain evidence="6">CGMCC 1.10998</strain>
    </source>
</reference>
<comment type="caution">
    <text evidence="6">The sequence shown here is derived from an EMBL/GenBank/DDBJ whole genome shotgun (WGS) entry which is preliminary data.</text>
</comment>
<proteinExistence type="inferred from homology"/>
<dbReference type="CDD" id="cd08422">
    <property type="entry name" value="PBP2_CrgA_like"/>
    <property type="match status" value="1"/>
</dbReference>
<evidence type="ECO:0000313" key="7">
    <source>
        <dbReference type="Proteomes" id="UP000637423"/>
    </source>
</evidence>
<dbReference type="Pfam" id="PF03466">
    <property type="entry name" value="LysR_substrate"/>
    <property type="match status" value="1"/>
</dbReference>
<dbReference type="AlphaFoldDB" id="A0A916UUE6"/>